<comment type="caution">
    <text evidence="2">The sequence shown here is derived from an EMBL/GenBank/DDBJ whole genome shotgun (WGS) entry which is preliminary data.</text>
</comment>
<dbReference type="SMART" id="SM00260">
    <property type="entry name" value="CheW"/>
    <property type="match status" value="1"/>
</dbReference>
<proteinExistence type="predicted"/>
<dbReference type="GO" id="GO:0005829">
    <property type="term" value="C:cytosol"/>
    <property type="evidence" value="ECO:0007669"/>
    <property type="project" value="TreeGrafter"/>
</dbReference>
<dbReference type="OrthoDB" id="9790406at2"/>
<dbReference type="Proteomes" id="UP000238308">
    <property type="component" value="Unassembled WGS sequence"/>
</dbReference>
<dbReference type="SUPFAM" id="SSF50341">
    <property type="entry name" value="CheW-like"/>
    <property type="match status" value="1"/>
</dbReference>
<organism evidence="2 3">
    <name type="scientific">Jezberella montanilacus</name>
    <dbReference type="NCBI Taxonomy" id="323426"/>
    <lineage>
        <taxon>Bacteria</taxon>
        <taxon>Pseudomonadati</taxon>
        <taxon>Pseudomonadota</taxon>
        <taxon>Betaproteobacteria</taxon>
        <taxon>Burkholderiales</taxon>
        <taxon>Alcaligenaceae</taxon>
        <taxon>Jezberella</taxon>
    </lineage>
</organism>
<sequence length="160" mass="17788">MSKSAEFITFYLGDFFFGIIATDVMELNRDLKITPVPKSPKTIRGIVNLRGEIVPAINMHERFKLDSSCPEDGSISIILQSGNLTIAALVDDVGEIIALHQDTFEPPPKNFPETSKELIVGVHKLPNRLLLIVDAKRIASDLTQPQYLHQPEQALLALQQ</sequence>
<dbReference type="EMBL" id="PVTV01000013">
    <property type="protein sequence ID" value="PRY98180.1"/>
    <property type="molecule type" value="Genomic_DNA"/>
</dbReference>
<evidence type="ECO:0000313" key="2">
    <source>
        <dbReference type="EMBL" id="PRY98180.1"/>
    </source>
</evidence>
<reference evidence="2 3" key="1">
    <citation type="submission" date="2018-03" db="EMBL/GenBank/DDBJ databases">
        <title>Genomic Encyclopedia of Type Strains, Phase III (KMG-III): the genomes of soil and plant-associated and newly described type strains.</title>
        <authorList>
            <person name="Whitman W."/>
        </authorList>
    </citation>
    <scope>NUCLEOTIDE SEQUENCE [LARGE SCALE GENOMIC DNA]</scope>
    <source>
        <strain evidence="2 3">MWH-P2sevCIIIb</strain>
    </source>
</reference>
<dbReference type="PANTHER" id="PTHR22617">
    <property type="entry name" value="CHEMOTAXIS SENSOR HISTIDINE KINASE-RELATED"/>
    <property type="match status" value="1"/>
</dbReference>
<dbReference type="AlphaFoldDB" id="A0A2T0XH20"/>
<evidence type="ECO:0000313" key="3">
    <source>
        <dbReference type="Proteomes" id="UP000238308"/>
    </source>
</evidence>
<evidence type="ECO:0000259" key="1">
    <source>
        <dbReference type="PROSITE" id="PS50851"/>
    </source>
</evidence>
<dbReference type="Gene3D" id="2.40.50.180">
    <property type="entry name" value="CheA-289, Domain 4"/>
    <property type="match status" value="1"/>
</dbReference>
<dbReference type="InterPro" id="IPR039315">
    <property type="entry name" value="CheW"/>
</dbReference>
<gene>
    <name evidence="2" type="ORF">BCM14_1897</name>
</gene>
<dbReference type="Gene3D" id="2.30.30.40">
    <property type="entry name" value="SH3 Domains"/>
    <property type="match status" value="1"/>
</dbReference>
<protein>
    <submittedName>
        <fullName evidence="2">CheW protein</fullName>
    </submittedName>
</protein>
<keyword evidence="3" id="KW-1185">Reference proteome</keyword>
<dbReference type="GO" id="GO:0006935">
    <property type="term" value="P:chemotaxis"/>
    <property type="evidence" value="ECO:0007669"/>
    <property type="project" value="InterPro"/>
</dbReference>
<dbReference type="InterPro" id="IPR036061">
    <property type="entry name" value="CheW-like_dom_sf"/>
</dbReference>
<accession>A0A2T0XH20</accession>
<dbReference type="GO" id="GO:0007165">
    <property type="term" value="P:signal transduction"/>
    <property type="evidence" value="ECO:0007669"/>
    <property type="project" value="InterPro"/>
</dbReference>
<dbReference type="RefSeq" id="WP_106227724.1">
    <property type="nucleotide sequence ID" value="NZ_PVTV01000013.1"/>
</dbReference>
<feature type="domain" description="CheW-like" evidence="1">
    <location>
        <begin position="4"/>
        <end position="144"/>
    </location>
</feature>
<dbReference type="Pfam" id="PF01584">
    <property type="entry name" value="CheW"/>
    <property type="match status" value="1"/>
</dbReference>
<dbReference type="InterPro" id="IPR002545">
    <property type="entry name" value="CheW-lke_dom"/>
</dbReference>
<dbReference type="PROSITE" id="PS50851">
    <property type="entry name" value="CHEW"/>
    <property type="match status" value="1"/>
</dbReference>
<name>A0A2T0XH20_9BURK</name>
<dbReference type="PANTHER" id="PTHR22617:SF23">
    <property type="entry name" value="CHEMOTAXIS PROTEIN CHEW"/>
    <property type="match status" value="1"/>
</dbReference>